<dbReference type="Gene3D" id="1.10.1380.10">
    <property type="entry name" value="Neutral endopeptidase , domain2"/>
    <property type="match status" value="1"/>
</dbReference>
<feature type="region of interest" description="Disordered" evidence="1">
    <location>
        <begin position="1"/>
        <end position="110"/>
    </location>
</feature>
<organism evidence="3 4">
    <name type="scientific">Rhipicephalus sanguineus</name>
    <name type="common">Brown dog tick</name>
    <name type="synonym">Ixodes sanguineus</name>
    <dbReference type="NCBI Taxonomy" id="34632"/>
    <lineage>
        <taxon>Eukaryota</taxon>
        <taxon>Metazoa</taxon>
        <taxon>Ecdysozoa</taxon>
        <taxon>Arthropoda</taxon>
        <taxon>Chelicerata</taxon>
        <taxon>Arachnida</taxon>
        <taxon>Acari</taxon>
        <taxon>Parasitiformes</taxon>
        <taxon>Ixodida</taxon>
        <taxon>Ixodoidea</taxon>
        <taxon>Ixodidae</taxon>
        <taxon>Rhipicephalinae</taxon>
        <taxon>Rhipicephalus</taxon>
        <taxon>Rhipicephalus</taxon>
    </lineage>
</organism>
<dbReference type="Gene3D" id="3.40.390.10">
    <property type="entry name" value="Collagenase (Catalytic Domain)"/>
    <property type="match status" value="1"/>
</dbReference>
<keyword evidence="2" id="KW-0472">Membrane</keyword>
<sequence>MFSPTASRTRTPSSVSPEPKTTGARVKVPKSNALSPHSKKSVSVSPNQTPATSSPMIARVQPADRQQVWTAAGSGQLTPVVASSSQTAGLSVTPPKEAQAGEESREVKPQVPNDVERSMPAAVSPSSLPATAPMLMSPPLTIPNRERQPVVVAVLSAVALVMIVVAFAVIWLTSPRPSFLNPKNTSDDSFCCPNEAAQLRDVIDADVSPCRDFFAYVCKRAIQDSAIQVGVAVDTLDEIAANIIKGTGNFTSPAARALHGYFTSCLSEVWQRDLRHKQVTSFIVGVANTTSGRMTPVDLLRFALNIHIRYQLDFFFGLDFGDASVEFEWNFLRAITFHYYCGNDCFETALAGANAHLKTNYTRRDIEGWQRLLPRAIDAASPGDITRGELLEAFAGMDASLFEAVMKEFYPDFNIGYRAFTEAKRPLLKEIRILWNVSYQPMTLCYMIVSVAIEAMKQVQGRTAVDSPTSQIWEICGTHAARFTELWRLTYVDSLTNPAKDFRMHSLFQETKEALLRYEPLRGLMEAGNDVAKFEAFVRKTSLQLPGDMVLNGVRVPVLQPHGFVDNYFRALGFDFDVRREVWHLGVQYLRQNIDYDLWHRMGIVKGDLYVSPIAYGYLSSVNASRALLADAPVIVVRMAAQLWKKLIRHRDWSARTLAAIKYHRDCILKTFRVPEEVAVELLGTSVALQIAASVAAGATSVSTDGSLVGAADDWLTQKMLWGFFVNSKARFFYARYAYFTCSEDEYAWNYINEPVRHSADFAAAFKCPALQETTNSSACWNYGR</sequence>
<proteinExistence type="predicted"/>
<dbReference type="InterPro" id="IPR042089">
    <property type="entry name" value="Peptidase_M13_dom_2"/>
</dbReference>
<feature type="compositionally biased region" description="Low complexity" evidence="1">
    <location>
        <begin position="1"/>
        <end position="17"/>
    </location>
</feature>
<feature type="transmembrane region" description="Helical" evidence="2">
    <location>
        <begin position="150"/>
        <end position="172"/>
    </location>
</feature>
<dbReference type="InterPro" id="IPR024079">
    <property type="entry name" value="MetalloPept_cat_dom_sf"/>
</dbReference>
<dbReference type="PANTHER" id="PTHR11733:SF241">
    <property type="entry name" value="GH26575P-RELATED"/>
    <property type="match status" value="1"/>
</dbReference>
<evidence type="ECO:0000256" key="1">
    <source>
        <dbReference type="SAM" id="MobiDB-lite"/>
    </source>
</evidence>
<keyword evidence="4" id="KW-1185">Reference proteome</keyword>
<feature type="compositionally biased region" description="Polar residues" evidence="1">
    <location>
        <begin position="67"/>
        <end position="90"/>
    </location>
</feature>
<dbReference type="PANTHER" id="PTHR11733">
    <property type="entry name" value="ZINC METALLOPROTEASE FAMILY M13 NEPRILYSIN-RELATED"/>
    <property type="match status" value="1"/>
</dbReference>
<reference evidence="3" key="2">
    <citation type="submission" date="2021-09" db="EMBL/GenBank/DDBJ databases">
        <authorList>
            <person name="Jia N."/>
            <person name="Wang J."/>
            <person name="Shi W."/>
            <person name="Du L."/>
            <person name="Sun Y."/>
            <person name="Zhan W."/>
            <person name="Jiang J."/>
            <person name="Wang Q."/>
            <person name="Zhang B."/>
            <person name="Ji P."/>
            <person name="Sakyi L.B."/>
            <person name="Cui X."/>
            <person name="Yuan T."/>
            <person name="Jiang B."/>
            <person name="Yang W."/>
            <person name="Lam T.T.-Y."/>
            <person name="Chang Q."/>
            <person name="Ding S."/>
            <person name="Wang X."/>
            <person name="Zhu J."/>
            <person name="Ruan X."/>
            <person name="Zhao L."/>
            <person name="Wei J."/>
            <person name="Que T."/>
            <person name="Du C."/>
            <person name="Cheng J."/>
            <person name="Dai P."/>
            <person name="Han X."/>
            <person name="Huang E."/>
            <person name="Gao Y."/>
            <person name="Liu J."/>
            <person name="Shao H."/>
            <person name="Ye R."/>
            <person name="Li L."/>
            <person name="Wei W."/>
            <person name="Wang X."/>
            <person name="Wang C."/>
            <person name="Huo Q."/>
            <person name="Li W."/>
            <person name="Guo W."/>
            <person name="Chen H."/>
            <person name="Chen S."/>
            <person name="Zhou L."/>
            <person name="Zhou L."/>
            <person name="Ni X."/>
            <person name="Tian J."/>
            <person name="Zhou Y."/>
            <person name="Sheng Y."/>
            <person name="Liu T."/>
            <person name="Pan Y."/>
            <person name="Xia L."/>
            <person name="Li J."/>
            <person name="Zhao F."/>
            <person name="Cao W."/>
        </authorList>
    </citation>
    <scope>NUCLEOTIDE SEQUENCE</scope>
    <source>
        <strain evidence="3">Rsan-2018</strain>
        <tissue evidence="3">Larvae</tissue>
    </source>
</reference>
<dbReference type="GO" id="GO:0004222">
    <property type="term" value="F:metalloendopeptidase activity"/>
    <property type="evidence" value="ECO:0007669"/>
    <property type="project" value="InterPro"/>
</dbReference>
<keyword evidence="2" id="KW-1133">Transmembrane helix</keyword>
<dbReference type="EMBL" id="JABSTV010001252">
    <property type="protein sequence ID" value="KAH7948254.1"/>
    <property type="molecule type" value="Genomic_DNA"/>
</dbReference>
<dbReference type="Proteomes" id="UP000821837">
    <property type="component" value="Chromosome 6"/>
</dbReference>
<evidence type="ECO:0000256" key="2">
    <source>
        <dbReference type="SAM" id="Phobius"/>
    </source>
</evidence>
<dbReference type="SUPFAM" id="SSF55486">
    <property type="entry name" value="Metalloproteases ('zincins'), catalytic domain"/>
    <property type="match status" value="1"/>
</dbReference>
<dbReference type="AlphaFoldDB" id="A0A9D4SV31"/>
<gene>
    <name evidence="3" type="ORF">HPB52_019891</name>
</gene>
<dbReference type="GO" id="GO:0005886">
    <property type="term" value="C:plasma membrane"/>
    <property type="evidence" value="ECO:0007669"/>
    <property type="project" value="TreeGrafter"/>
</dbReference>
<evidence type="ECO:0000313" key="4">
    <source>
        <dbReference type="Proteomes" id="UP000821837"/>
    </source>
</evidence>
<comment type="caution">
    <text evidence="3">The sequence shown here is derived from an EMBL/GenBank/DDBJ whole genome shotgun (WGS) entry which is preliminary data.</text>
</comment>
<name>A0A9D4SV31_RHISA</name>
<accession>A0A9D4SV31</accession>
<keyword evidence="2" id="KW-0812">Transmembrane</keyword>
<dbReference type="GO" id="GO:0016485">
    <property type="term" value="P:protein processing"/>
    <property type="evidence" value="ECO:0007669"/>
    <property type="project" value="TreeGrafter"/>
</dbReference>
<dbReference type="InterPro" id="IPR000718">
    <property type="entry name" value="Peptidase_M13"/>
</dbReference>
<reference evidence="3" key="1">
    <citation type="journal article" date="2020" name="Cell">
        <title>Large-Scale Comparative Analyses of Tick Genomes Elucidate Their Genetic Diversity and Vector Capacities.</title>
        <authorList>
            <consortium name="Tick Genome and Microbiome Consortium (TIGMIC)"/>
            <person name="Jia N."/>
            <person name="Wang J."/>
            <person name="Shi W."/>
            <person name="Du L."/>
            <person name="Sun Y."/>
            <person name="Zhan W."/>
            <person name="Jiang J.F."/>
            <person name="Wang Q."/>
            <person name="Zhang B."/>
            <person name="Ji P."/>
            <person name="Bell-Sakyi L."/>
            <person name="Cui X.M."/>
            <person name="Yuan T.T."/>
            <person name="Jiang B.G."/>
            <person name="Yang W.F."/>
            <person name="Lam T.T."/>
            <person name="Chang Q.C."/>
            <person name="Ding S.J."/>
            <person name="Wang X.J."/>
            <person name="Zhu J.G."/>
            <person name="Ruan X.D."/>
            <person name="Zhao L."/>
            <person name="Wei J.T."/>
            <person name="Ye R.Z."/>
            <person name="Que T.C."/>
            <person name="Du C.H."/>
            <person name="Zhou Y.H."/>
            <person name="Cheng J.X."/>
            <person name="Dai P.F."/>
            <person name="Guo W.B."/>
            <person name="Han X.H."/>
            <person name="Huang E.J."/>
            <person name="Li L.F."/>
            <person name="Wei W."/>
            <person name="Gao Y.C."/>
            <person name="Liu J.Z."/>
            <person name="Shao H.Z."/>
            <person name="Wang X."/>
            <person name="Wang C.C."/>
            <person name="Yang T.C."/>
            <person name="Huo Q.B."/>
            <person name="Li W."/>
            <person name="Chen H.Y."/>
            <person name="Chen S.E."/>
            <person name="Zhou L.G."/>
            <person name="Ni X.B."/>
            <person name="Tian J.H."/>
            <person name="Sheng Y."/>
            <person name="Liu T."/>
            <person name="Pan Y.S."/>
            <person name="Xia L.Y."/>
            <person name="Li J."/>
            <person name="Zhao F."/>
            <person name="Cao W.C."/>
        </authorList>
    </citation>
    <scope>NUCLEOTIDE SEQUENCE</scope>
    <source>
        <strain evidence="3">Rsan-2018</strain>
    </source>
</reference>
<evidence type="ECO:0000313" key="3">
    <source>
        <dbReference type="EMBL" id="KAH7948254.1"/>
    </source>
</evidence>
<protein>
    <submittedName>
        <fullName evidence="3">Uncharacterized protein</fullName>
    </submittedName>
</protein>